<dbReference type="GO" id="GO:0052621">
    <property type="term" value="F:diguanylate cyclase activity"/>
    <property type="evidence" value="ECO:0007669"/>
    <property type="project" value="UniProtKB-EC"/>
</dbReference>
<keyword evidence="1" id="KW-0812">Transmembrane</keyword>
<gene>
    <name evidence="3" type="ORF">ABFV83_03340</name>
</gene>
<dbReference type="InterPro" id="IPR029787">
    <property type="entry name" value="Nucleotide_cyclase"/>
</dbReference>
<dbReference type="EMBL" id="CP157940">
    <property type="protein sequence ID" value="XBS54840.1"/>
    <property type="molecule type" value="Genomic_DNA"/>
</dbReference>
<dbReference type="PANTHER" id="PTHR45138">
    <property type="entry name" value="REGULATORY COMPONENTS OF SENSORY TRANSDUCTION SYSTEM"/>
    <property type="match status" value="1"/>
</dbReference>
<dbReference type="InterPro" id="IPR050469">
    <property type="entry name" value="Diguanylate_Cyclase"/>
</dbReference>
<dbReference type="RefSeq" id="WP_349947528.1">
    <property type="nucleotide sequence ID" value="NZ_CP157940.1"/>
</dbReference>
<feature type="domain" description="GGDEF" evidence="2">
    <location>
        <begin position="254"/>
        <end position="389"/>
    </location>
</feature>
<evidence type="ECO:0000313" key="3">
    <source>
        <dbReference type="EMBL" id="XBS54840.1"/>
    </source>
</evidence>
<keyword evidence="1" id="KW-0472">Membrane</keyword>
<organism evidence="3">
    <name type="scientific">Lacrimispora sp. BS-2</name>
    <dbReference type="NCBI Taxonomy" id="3151850"/>
    <lineage>
        <taxon>Bacteria</taxon>
        <taxon>Bacillati</taxon>
        <taxon>Bacillota</taxon>
        <taxon>Clostridia</taxon>
        <taxon>Lachnospirales</taxon>
        <taxon>Lachnospiraceae</taxon>
        <taxon>Lacrimispora</taxon>
    </lineage>
</organism>
<dbReference type="SMART" id="SM00267">
    <property type="entry name" value="GGDEF"/>
    <property type="match status" value="1"/>
</dbReference>
<dbReference type="EC" id="2.7.7.65" evidence="3"/>
<keyword evidence="3" id="KW-0808">Transferase</keyword>
<evidence type="ECO:0000256" key="1">
    <source>
        <dbReference type="SAM" id="Phobius"/>
    </source>
</evidence>
<dbReference type="InterPro" id="IPR000160">
    <property type="entry name" value="GGDEF_dom"/>
</dbReference>
<keyword evidence="3" id="KW-0548">Nucleotidyltransferase</keyword>
<accession>A0AAU7PRD5</accession>
<dbReference type="PROSITE" id="PS50887">
    <property type="entry name" value="GGDEF"/>
    <property type="match status" value="1"/>
</dbReference>
<keyword evidence="1" id="KW-1133">Transmembrane helix</keyword>
<feature type="transmembrane region" description="Helical" evidence="1">
    <location>
        <begin position="188"/>
        <end position="212"/>
    </location>
</feature>
<dbReference type="InterPro" id="IPR043128">
    <property type="entry name" value="Rev_trsase/Diguanyl_cyclase"/>
</dbReference>
<dbReference type="CDD" id="cd01949">
    <property type="entry name" value="GGDEF"/>
    <property type="match status" value="1"/>
</dbReference>
<dbReference type="AlphaFoldDB" id="A0AAU7PRD5"/>
<dbReference type="Pfam" id="PF00990">
    <property type="entry name" value="GGDEF"/>
    <property type="match status" value="1"/>
</dbReference>
<dbReference type="SUPFAM" id="SSF55073">
    <property type="entry name" value="Nucleotide cyclase"/>
    <property type="match status" value="1"/>
</dbReference>
<feature type="transmembrane region" description="Helical" evidence="1">
    <location>
        <begin position="37"/>
        <end position="57"/>
    </location>
</feature>
<feature type="transmembrane region" description="Helical" evidence="1">
    <location>
        <begin position="63"/>
        <end position="87"/>
    </location>
</feature>
<feature type="transmembrane region" description="Helical" evidence="1">
    <location>
        <begin position="6"/>
        <end position="30"/>
    </location>
</feature>
<name>A0AAU7PRD5_9FIRM</name>
<proteinExistence type="predicted"/>
<dbReference type="FunFam" id="3.30.70.270:FF:000001">
    <property type="entry name" value="Diguanylate cyclase domain protein"/>
    <property type="match status" value="1"/>
</dbReference>
<feature type="transmembrane region" description="Helical" evidence="1">
    <location>
        <begin position="156"/>
        <end position="176"/>
    </location>
</feature>
<dbReference type="NCBIfam" id="TIGR00254">
    <property type="entry name" value="GGDEF"/>
    <property type="match status" value="1"/>
</dbReference>
<sequence>MSLDFNIKTLIFTVVIGHLFSGILGIAYMVQHKKDSSLYIFLFARLFDTLAWVFLGLRGIINSFISISVGNSFLIIAHTTQIIAFLIIKECYNKLIRRAYFIAAAISIVMIHLALFLHNVEGVRVSIMSISMIILWCFPIYVLLMDKNSSVLQKTVAFIYLTEFVLLILRAFVGISLRESMSLTSNNIYNVLFFVCLYLIMLIGNIGFILMAKEKSDLELTKVAAYDELTDIFNRRAFLLRAKENISLFTRRKEPVSFFLIDLDNFKKINDVHGHYAGDMVLKDFAVNIKSQLRDYDLFGRIGGEEFTVLLPGTNEKEALEVAERLRRIAENASVNVGRDHAVKYTISIGIITVIPDENTSIYTLYKISDDALYAAKRNGRNRIEVIKL</sequence>
<reference evidence="3" key="1">
    <citation type="submission" date="2024-06" db="EMBL/GenBank/DDBJ databases">
        <title>Lacrimispora cavernae sp. nov., a novel anaerobe isolated from bat guano pile inside a cave.</title>
        <authorList>
            <person name="Miller S.L."/>
            <person name="Lu N."/>
            <person name="King J."/>
            <person name="Sankaranarayanan K."/>
            <person name="Lawson P.A."/>
        </authorList>
    </citation>
    <scope>NUCLEOTIDE SEQUENCE</scope>
    <source>
        <strain evidence="3">BS-2</strain>
    </source>
</reference>
<feature type="transmembrane region" description="Helical" evidence="1">
    <location>
        <begin position="123"/>
        <end position="144"/>
    </location>
</feature>
<protein>
    <submittedName>
        <fullName evidence="3">GGDEF domain-containing protein</fullName>
        <ecNumber evidence="3">2.7.7.65</ecNumber>
    </submittedName>
</protein>
<evidence type="ECO:0000259" key="2">
    <source>
        <dbReference type="PROSITE" id="PS50887"/>
    </source>
</evidence>
<dbReference type="Gene3D" id="3.30.70.270">
    <property type="match status" value="1"/>
</dbReference>
<dbReference type="PANTHER" id="PTHR45138:SF9">
    <property type="entry name" value="DIGUANYLATE CYCLASE DGCM-RELATED"/>
    <property type="match status" value="1"/>
</dbReference>
<feature type="transmembrane region" description="Helical" evidence="1">
    <location>
        <begin position="99"/>
        <end position="117"/>
    </location>
</feature>